<comment type="caution">
    <text evidence="2">The sequence shown here is derived from an EMBL/GenBank/DDBJ whole genome shotgun (WGS) entry which is preliminary data.</text>
</comment>
<gene>
    <name evidence="2" type="ORF">KC729_20225</name>
</gene>
<reference evidence="2" key="1">
    <citation type="submission" date="2020-04" db="EMBL/GenBank/DDBJ databases">
        <authorList>
            <person name="Zhang T."/>
        </authorList>
    </citation>
    <scope>NUCLEOTIDE SEQUENCE</scope>
    <source>
        <strain evidence="2">HKST-UBA01</strain>
    </source>
</reference>
<proteinExistence type="predicted"/>
<accession>A0A956M2K3</accession>
<feature type="region of interest" description="Disordered" evidence="1">
    <location>
        <begin position="54"/>
        <end position="77"/>
    </location>
</feature>
<protein>
    <submittedName>
        <fullName evidence="2">Uncharacterized protein</fullName>
    </submittedName>
</protein>
<evidence type="ECO:0000313" key="3">
    <source>
        <dbReference type="Proteomes" id="UP000697710"/>
    </source>
</evidence>
<reference evidence="2" key="2">
    <citation type="journal article" date="2021" name="Microbiome">
        <title>Successional dynamics and alternative stable states in a saline activated sludge microbial community over 9 years.</title>
        <authorList>
            <person name="Wang Y."/>
            <person name="Ye J."/>
            <person name="Ju F."/>
            <person name="Liu L."/>
            <person name="Boyd J.A."/>
            <person name="Deng Y."/>
            <person name="Parks D.H."/>
            <person name="Jiang X."/>
            <person name="Yin X."/>
            <person name="Woodcroft B.J."/>
            <person name="Tyson G.W."/>
            <person name="Hugenholtz P."/>
            <person name="Polz M.F."/>
            <person name="Zhang T."/>
        </authorList>
    </citation>
    <scope>NUCLEOTIDE SEQUENCE</scope>
    <source>
        <strain evidence="2">HKST-UBA01</strain>
    </source>
</reference>
<dbReference type="AlphaFoldDB" id="A0A956M2K3"/>
<evidence type="ECO:0000313" key="2">
    <source>
        <dbReference type="EMBL" id="MCA9730021.1"/>
    </source>
</evidence>
<dbReference type="EMBL" id="JAGQHR010000947">
    <property type="protein sequence ID" value="MCA9730021.1"/>
    <property type="molecule type" value="Genomic_DNA"/>
</dbReference>
<feature type="region of interest" description="Disordered" evidence="1">
    <location>
        <begin position="1"/>
        <end position="20"/>
    </location>
</feature>
<name>A0A956M2K3_UNCEI</name>
<organism evidence="2 3">
    <name type="scientific">Eiseniibacteriota bacterium</name>
    <dbReference type="NCBI Taxonomy" id="2212470"/>
    <lineage>
        <taxon>Bacteria</taxon>
        <taxon>Candidatus Eiseniibacteriota</taxon>
    </lineage>
</organism>
<dbReference type="Proteomes" id="UP000697710">
    <property type="component" value="Unassembled WGS sequence"/>
</dbReference>
<sequence length="260" mass="28072">MSILFTTETRGLRTSRGHRPAETGRSLRVALWVAMCLVLGFPIPAFAADDAASSPTAFSPSATSPTASSPVTSSRPTVATDAGDVRIADDGTGVVGLLYLRPFVLEEPWRFLYTKEQPEVTSGFIAVLEVDPELARPRQTDMSVLFAGSTPVERTNNGDESGRVIVLLPDSIDPATAVFFFGSDELPERIDRARGELERDRAVSLGIVPRPAGEIEAALATGGETLRVRNIDGVYRALADLIPIYSPQEQELAETYRLIP</sequence>
<evidence type="ECO:0000256" key="1">
    <source>
        <dbReference type="SAM" id="MobiDB-lite"/>
    </source>
</evidence>